<keyword evidence="1" id="KW-0472">Membrane</keyword>
<dbReference type="HOGENOM" id="CLU_1056144_0_0_11"/>
<gene>
    <name evidence="2" type="ORF">AFR_00355</name>
</gene>
<keyword evidence="3" id="KW-1185">Reference proteome</keyword>
<feature type="transmembrane region" description="Helical" evidence="1">
    <location>
        <begin position="31"/>
        <end position="52"/>
    </location>
</feature>
<organism evidence="2 3">
    <name type="scientific">Actinoplanes friuliensis DSM 7358</name>
    <dbReference type="NCBI Taxonomy" id="1246995"/>
    <lineage>
        <taxon>Bacteria</taxon>
        <taxon>Bacillati</taxon>
        <taxon>Actinomycetota</taxon>
        <taxon>Actinomycetes</taxon>
        <taxon>Micromonosporales</taxon>
        <taxon>Micromonosporaceae</taxon>
        <taxon>Actinoplanes</taxon>
    </lineage>
</organism>
<sequence length="263" mass="27604">MHHQVDGLALSTDILDRATRRHQRRTTTIRIGYALGAAGLAGALAAGLSLGGGAAEPPAVVQAAPASMRLANAATASDNISYRIHLKSGSRVGDGAFDPRTASGYFRVPQDDSVTTEIMVNGTRYIGGEPPLGKLPADKGRGEKYGRYGQYPGKHKSLSLFGNGDAVVGAAAPNPAALFKALSQANATTSENPDGTFHFEYATTTGDVALNSDGRIARMTLTTTWRSTAKGRLDTGRFDTTIELSDYGLKVKVKRPADVVPTS</sequence>
<dbReference type="Proteomes" id="UP000017746">
    <property type="component" value="Chromosome"/>
</dbReference>
<dbReference type="eggNOG" id="ENOG5032JHC">
    <property type="taxonomic scope" value="Bacteria"/>
</dbReference>
<evidence type="ECO:0000313" key="2">
    <source>
        <dbReference type="EMBL" id="AGZ38360.1"/>
    </source>
</evidence>
<name>U5VRK2_9ACTN</name>
<evidence type="ECO:0000313" key="3">
    <source>
        <dbReference type="Proteomes" id="UP000017746"/>
    </source>
</evidence>
<dbReference type="STRING" id="1246995.AFR_00355"/>
<keyword evidence="1" id="KW-1133">Transmembrane helix</keyword>
<proteinExistence type="predicted"/>
<evidence type="ECO:0008006" key="4">
    <source>
        <dbReference type="Google" id="ProtNLM"/>
    </source>
</evidence>
<dbReference type="KEGG" id="afs:AFR_00355"/>
<reference evidence="2 3" key="1">
    <citation type="journal article" date="2014" name="J. Biotechnol.">
        <title>Complete genome sequence of the actinobacterium Actinoplanes friuliensis HAG 010964, producer of the lipopeptide antibiotic friulimycin.</title>
        <authorList>
            <person name="Ruckert C."/>
            <person name="Szczepanowski R."/>
            <person name="Albersmeier A."/>
            <person name="Goesmann A."/>
            <person name="Fischer N."/>
            <person name="Steinkamper A."/>
            <person name="Puhler A."/>
            <person name="Biener R."/>
            <person name="Schwartz D."/>
            <person name="Kalinowski J."/>
        </authorList>
    </citation>
    <scope>NUCLEOTIDE SEQUENCE [LARGE SCALE GENOMIC DNA]</scope>
    <source>
        <strain evidence="2 3">DSM 7358</strain>
    </source>
</reference>
<evidence type="ECO:0000256" key="1">
    <source>
        <dbReference type="SAM" id="Phobius"/>
    </source>
</evidence>
<dbReference type="PATRIC" id="fig|1246995.3.peg.73"/>
<keyword evidence="1" id="KW-0812">Transmembrane</keyword>
<dbReference type="AlphaFoldDB" id="U5VRK2"/>
<protein>
    <recommendedName>
        <fullName evidence="4">Lipoprotein</fullName>
    </recommendedName>
</protein>
<dbReference type="EMBL" id="CP006272">
    <property type="protein sequence ID" value="AGZ38360.1"/>
    <property type="molecule type" value="Genomic_DNA"/>
</dbReference>
<accession>U5VRK2</accession>